<dbReference type="EMBL" id="S75356">
    <property type="protein sequence ID" value="AAB20844.1"/>
    <property type="molecule type" value="mRNA"/>
</dbReference>
<accession>Q26317</accession>
<gene>
    <name evidence="2" type="primary">VD1/RPD2 preprohormone</name>
</gene>
<dbReference type="AlphaFoldDB" id="Q26382"/>
<sequence length="129" mass="14557">MGHVQQPSWTSRISLATLVLTCLLFVLLPCTSAFSKRDRRLNGDTVNKRDMYEGLAGRCQHHPRNCPGFNKRGSPYEPSLKDSFADSLTGKDQIQPEAFLTSGADLRNNLIDLLRPVEVYTTEDSDEEW</sequence>
<keyword evidence="1" id="KW-0732">Signal</keyword>
<dbReference type="PIR" id="A43952">
    <property type="entry name" value="A43952"/>
</dbReference>
<evidence type="ECO:0000256" key="1">
    <source>
        <dbReference type="SAM" id="SignalP"/>
    </source>
</evidence>
<proteinExistence type="evidence at transcript level"/>
<feature type="signal peptide" evidence="1">
    <location>
        <begin position="1"/>
        <end position="33"/>
    </location>
</feature>
<accession>Q26382</accession>
<evidence type="ECO:0000313" key="2">
    <source>
        <dbReference type="EMBL" id="AAB20844.1"/>
    </source>
</evidence>
<feature type="chain" id="PRO_5004203685" evidence="1">
    <location>
        <begin position="34"/>
        <end position="129"/>
    </location>
</feature>
<reference evidence="2" key="1">
    <citation type="journal article" date="1991" name="Brain Res. Mol. Brain Res.">
        <title>Characterization and evolutionary aspects of a transcript encoding a neuropeptide precursor of Lymnaea neurons, VD1 and RPD2.</title>
        <authorList>
            <person name="Bogerd J."/>
            <person name="Geraerts W.P."/>
            <person name="Van Heerikhuizen H."/>
            <person name="Kerkhoven R.M."/>
            <person name="Joosse J."/>
        </authorList>
    </citation>
    <scope>NUCLEOTIDE SEQUENCE</scope>
</reference>
<organism evidence="2">
    <name type="scientific">Lymnaea stagnalis</name>
    <name type="common">Great pond snail</name>
    <name type="synonym">Helix stagnalis</name>
    <dbReference type="NCBI Taxonomy" id="6523"/>
    <lineage>
        <taxon>Eukaryota</taxon>
        <taxon>Metazoa</taxon>
        <taxon>Spiralia</taxon>
        <taxon>Lophotrochozoa</taxon>
        <taxon>Mollusca</taxon>
        <taxon>Gastropoda</taxon>
        <taxon>Heterobranchia</taxon>
        <taxon>Euthyneura</taxon>
        <taxon>Panpulmonata</taxon>
        <taxon>Hygrophila</taxon>
        <taxon>Lymnaeoidea</taxon>
        <taxon>Lymnaeidae</taxon>
        <taxon>Lymnaea</taxon>
    </lineage>
</organism>
<protein>
    <submittedName>
        <fullName evidence="2">VD1/RPD2 preprohormone protein</fullName>
    </submittedName>
</protein>
<name>Q26382_LYMST</name>